<feature type="compositionally biased region" description="Low complexity" evidence="9">
    <location>
        <begin position="336"/>
        <end position="347"/>
    </location>
</feature>
<dbReference type="EMBL" id="KN847496">
    <property type="protein sequence ID" value="KIW15050.1"/>
    <property type="molecule type" value="Genomic_DNA"/>
</dbReference>
<sequence length="507" mass="55754">MEADERPMKLRKLDHDKDDVHQVPTTQSSSSVADTFVTSEPSHNSKADERTANVADRLSDHNEDNKDGVGSGAAQNGQSSTDSTQHHGEEVGEPAKPMSKSQIKKQRKREEWEAARGDRKLKRKERLQAKKARKKAAREEEELRIEQAKKSAVERGEDPDSVVANLKAQASAQQKQKSGRPILLPVTIIIDCGFDDLMMEKERISLGSQITRSYSDNYRAPFQAHLVISSWGGLLKERFDTVLSKHYLNWKNVVFEDGDFVEAVKNAAAFMRGPNGGKLAGYFEKAKTSNVAAEKAEASHNAVSEDTTACADDDTRTDTKQPAVTEQSVENGDGTSGESGASTESTAQTGFSATTHSSGPAANHLPQGEVVYLTSDSPHTLSELSPYSTYIVGGLVDKNRHKGICYKIARERGIKTAKLPIGEFLEMQSRKVLATNHVVEIMVRWLECGDWGEAFMKVIPKRKGGKLRAESEQQSDEEEDGHDGDDGADKGHDEIRKVPQHAQTDTV</sequence>
<dbReference type="InterPro" id="IPR038459">
    <property type="entry name" value="MT_TRM10-typ_sf"/>
</dbReference>
<feature type="region of interest" description="Disordered" evidence="9">
    <location>
        <begin position="462"/>
        <end position="507"/>
    </location>
</feature>
<evidence type="ECO:0000256" key="1">
    <source>
        <dbReference type="ARBA" id="ARBA00012797"/>
    </source>
</evidence>
<keyword evidence="12" id="KW-1185">Reference proteome</keyword>
<protein>
    <recommendedName>
        <fullName evidence="2">tRNA (guanine(9)-N1)-methyltransferase</fullName>
        <ecNumber evidence="1">2.1.1.221</ecNumber>
    </recommendedName>
    <alternativeName>
        <fullName evidence="7">tRNA methyltransferase 10</fullName>
    </alternativeName>
    <alternativeName>
        <fullName evidence="6">tRNA(m1G9)-methyltransferase</fullName>
    </alternativeName>
</protein>
<evidence type="ECO:0000313" key="11">
    <source>
        <dbReference type="EMBL" id="KIW15050.1"/>
    </source>
</evidence>
<evidence type="ECO:0000256" key="2">
    <source>
        <dbReference type="ARBA" id="ARBA00020451"/>
    </source>
</evidence>
<dbReference type="InterPro" id="IPR028564">
    <property type="entry name" value="MT_TRM10-typ"/>
</dbReference>
<organism evidence="11 12">
    <name type="scientific">Exophiala spinifera</name>
    <dbReference type="NCBI Taxonomy" id="91928"/>
    <lineage>
        <taxon>Eukaryota</taxon>
        <taxon>Fungi</taxon>
        <taxon>Dikarya</taxon>
        <taxon>Ascomycota</taxon>
        <taxon>Pezizomycotina</taxon>
        <taxon>Eurotiomycetes</taxon>
        <taxon>Chaetothyriomycetidae</taxon>
        <taxon>Chaetothyriales</taxon>
        <taxon>Herpotrichiellaceae</taxon>
        <taxon>Exophiala</taxon>
    </lineage>
</organism>
<feature type="compositionally biased region" description="Basic and acidic residues" evidence="9">
    <location>
        <begin position="484"/>
        <end position="497"/>
    </location>
</feature>
<feature type="region of interest" description="Disordered" evidence="9">
    <location>
        <begin position="1"/>
        <end position="142"/>
    </location>
</feature>
<name>A0A0D2B8S5_9EURO</name>
<dbReference type="PANTHER" id="PTHR13563">
    <property type="entry name" value="TRNA (GUANINE-9-) METHYLTRANSFERASE"/>
    <property type="match status" value="1"/>
</dbReference>
<dbReference type="GeneID" id="27334920"/>
<evidence type="ECO:0000256" key="8">
    <source>
        <dbReference type="ARBA" id="ARBA00048434"/>
    </source>
</evidence>
<dbReference type="Proteomes" id="UP000053328">
    <property type="component" value="Unassembled WGS sequence"/>
</dbReference>
<dbReference type="InterPro" id="IPR007356">
    <property type="entry name" value="tRNA_m1G_MeTrfase_euk"/>
</dbReference>
<dbReference type="GO" id="GO:0052905">
    <property type="term" value="F:tRNA (guanosine(9)-N1)-methyltransferase activity"/>
    <property type="evidence" value="ECO:0007669"/>
    <property type="project" value="UniProtKB-EC"/>
</dbReference>
<dbReference type="EC" id="2.1.1.221" evidence="1"/>
<evidence type="ECO:0000256" key="4">
    <source>
        <dbReference type="ARBA" id="ARBA00022679"/>
    </source>
</evidence>
<dbReference type="PANTHER" id="PTHR13563:SF13">
    <property type="entry name" value="TRNA METHYLTRANSFERASE 10 HOMOLOG A"/>
    <property type="match status" value="1"/>
</dbReference>
<feature type="compositionally biased region" description="Acidic residues" evidence="9">
    <location>
        <begin position="473"/>
        <end position="483"/>
    </location>
</feature>
<dbReference type="PROSITE" id="PS51675">
    <property type="entry name" value="SAM_MT_TRM10"/>
    <property type="match status" value="1"/>
</dbReference>
<gene>
    <name evidence="11" type="ORF">PV08_07837</name>
</gene>
<feature type="compositionally biased region" description="Polar residues" evidence="9">
    <location>
        <begin position="320"/>
        <end position="330"/>
    </location>
</feature>
<evidence type="ECO:0000256" key="9">
    <source>
        <dbReference type="SAM" id="MobiDB-lite"/>
    </source>
</evidence>
<feature type="compositionally biased region" description="Basic and acidic residues" evidence="9">
    <location>
        <begin position="1"/>
        <end position="21"/>
    </location>
</feature>
<keyword evidence="5" id="KW-0949">S-adenosyl-L-methionine</keyword>
<keyword evidence="4 11" id="KW-0808">Transferase</keyword>
<dbReference type="OrthoDB" id="278300at2759"/>
<dbReference type="VEuPathDB" id="FungiDB:PV08_07837"/>
<evidence type="ECO:0000256" key="6">
    <source>
        <dbReference type="ARBA" id="ARBA00031792"/>
    </source>
</evidence>
<evidence type="ECO:0000256" key="3">
    <source>
        <dbReference type="ARBA" id="ARBA00022603"/>
    </source>
</evidence>
<dbReference type="Gene3D" id="3.40.1280.30">
    <property type="match status" value="1"/>
</dbReference>
<dbReference type="STRING" id="91928.A0A0D2B8S5"/>
<feature type="compositionally biased region" description="Basic residues" evidence="9">
    <location>
        <begin position="119"/>
        <end position="136"/>
    </location>
</feature>
<dbReference type="CDD" id="cd18089">
    <property type="entry name" value="SPOUT_Trm10-like"/>
    <property type="match status" value="1"/>
</dbReference>
<proteinExistence type="predicted"/>
<comment type="catalytic activity">
    <reaction evidence="8">
        <text>guanosine(9) in tRNA + S-adenosyl-L-methionine = N(1)-methylguanosine(9) in tRNA + S-adenosyl-L-homocysteine + H(+)</text>
        <dbReference type="Rhea" id="RHEA:43156"/>
        <dbReference type="Rhea" id="RHEA-COMP:10367"/>
        <dbReference type="Rhea" id="RHEA-COMP:10368"/>
        <dbReference type="ChEBI" id="CHEBI:15378"/>
        <dbReference type="ChEBI" id="CHEBI:57856"/>
        <dbReference type="ChEBI" id="CHEBI:59789"/>
        <dbReference type="ChEBI" id="CHEBI:73542"/>
        <dbReference type="ChEBI" id="CHEBI:74269"/>
        <dbReference type="EC" id="2.1.1.221"/>
    </reaction>
</comment>
<feature type="region of interest" description="Disordered" evidence="9">
    <location>
        <begin position="294"/>
        <end position="364"/>
    </location>
</feature>
<accession>A0A0D2B8S5</accession>
<evidence type="ECO:0000256" key="7">
    <source>
        <dbReference type="ARBA" id="ARBA00032166"/>
    </source>
</evidence>
<feature type="compositionally biased region" description="Polar residues" evidence="9">
    <location>
        <begin position="348"/>
        <end position="360"/>
    </location>
</feature>
<keyword evidence="3 11" id="KW-0489">Methyltransferase</keyword>
<evidence type="ECO:0000256" key="5">
    <source>
        <dbReference type="ARBA" id="ARBA00022691"/>
    </source>
</evidence>
<dbReference type="AlphaFoldDB" id="A0A0D2B8S5"/>
<dbReference type="RefSeq" id="XP_016235266.1">
    <property type="nucleotide sequence ID" value="XM_016382164.1"/>
</dbReference>
<evidence type="ECO:0000313" key="12">
    <source>
        <dbReference type="Proteomes" id="UP000053328"/>
    </source>
</evidence>
<dbReference type="GO" id="GO:0000049">
    <property type="term" value="F:tRNA binding"/>
    <property type="evidence" value="ECO:0007669"/>
    <property type="project" value="TreeGrafter"/>
</dbReference>
<feature type="compositionally biased region" description="Basic and acidic residues" evidence="9">
    <location>
        <begin position="108"/>
        <end position="118"/>
    </location>
</feature>
<evidence type="ECO:0000259" key="10">
    <source>
        <dbReference type="PROSITE" id="PS51675"/>
    </source>
</evidence>
<reference evidence="11 12" key="1">
    <citation type="submission" date="2015-01" db="EMBL/GenBank/DDBJ databases">
        <title>The Genome Sequence of Exophiala spinifera CBS89968.</title>
        <authorList>
            <consortium name="The Broad Institute Genomics Platform"/>
            <person name="Cuomo C."/>
            <person name="de Hoog S."/>
            <person name="Gorbushina A."/>
            <person name="Stielow B."/>
            <person name="Teixiera M."/>
            <person name="Abouelleil A."/>
            <person name="Chapman S.B."/>
            <person name="Priest M."/>
            <person name="Young S.K."/>
            <person name="Wortman J."/>
            <person name="Nusbaum C."/>
            <person name="Birren B."/>
        </authorList>
    </citation>
    <scope>NUCLEOTIDE SEQUENCE [LARGE SCALE GENOMIC DNA]</scope>
    <source>
        <strain evidence="11 12">CBS 89968</strain>
    </source>
</reference>
<feature type="compositionally biased region" description="Polar residues" evidence="9">
    <location>
        <begin position="73"/>
        <end position="83"/>
    </location>
</feature>
<feature type="compositionally biased region" description="Basic and acidic residues" evidence="9">
    <location>
        <begin position="43"/>
        <end position="67"/>
    </location>
</feature>
<dbReference type="GO" id="GO:0005634">
    <property type="term" value="C:nucleus"/>
    <property type="evidence" value="ECO:0007669"/>
    <property type="project" value="TreeGrafter"/>
</dbReference>
<dbReference type="GO" id="GO:0002939">
    <property type="term" value="P:tRNA N1-guanine methylation"/>
    <property type="evidence" value="ECO:0007669"/>
    <property type="project" value="TreeGrafter"/>
</dbReference>
<dbReference type="HOGENOM" id="CLU_034384_0_0_1"/>
<feature type="compositionally biased region" description="Polar residues" evidence="9">
    <location>
        <begin position="23"/>
        <end position="42"/>
    </location>
</feature>
<feature type="domain" description="SAM-dependent MTase TRM10-type" evidence="10">
    <location>
        <begin position="174"/>
        <end position="466"/>
    </location>
</feature>